<organism evidence="9 10">
    <name type="scientific">Coniophora puteana (strain RWD-64-598)</name>
    <name type="common">Brown rot fungus</name>
    <dbReference type="NCBI Taxonomy" id="741705"/>
    <lineage>
        <taxon>Eukaryota</taxon>
        <taxon>Fungi</taxon>
        <taxon>Dikarya</taxon>
        <taxon>Basidiomycota</taxon>
        <taxon>Agaricomycotina</taxon>
        <taxon>Agaricomycetes</taxon>
        <taxon>Agaricomycetidae</taxon>
        <taxon>Boletales</taxon>
        <taxon>Coniophorineae</taxon>
        <taxon>Coniophoraceae</taxon>
        <taxon>Coniophora</taxon>
    </lineage>
</organism>
<name>A0A5M3N539_CONPW</name>
<evidence type="ECO:0000259" key="8">
    <source>
        <dbReference type="PROSITE" id="PS50850"/>
    </source>
</evidence>
<evidence type="ECO:0000256" key="1">
    <source>
        <dbReference type="ARBA" id="ARBA00004127"/>
    </source>
</evidence>
<dbReference type="InterPro" id="IPR020846">
    <property type="entry name" value="MFS_dom"/>
</dbReference>
<dbReference type="EMBL" id="JH711573">
    <property type="protein sequence ID" value="EIW86532.1"/>
    <property type="molecule type" value="Genomic_DNA"/>
</dbReference>
<dbReference type="Proteomes" id="UP000053558">
    <property type="component" value="Unassembled WGS sequence"/>
</dbReference>
<feature type="transmembrane region" description="Helical" evidence="7">
    <location>
        <begin position="374"/>
        <end position="395"/>
    </location>
</feature>
<comment type="similarity">
    <text evidence="2">Belongs to the major facilitator superfamily.</text>
</comment>
<dbReference type="Pfam" id="PF07690">
    <property type="entry name" value="MFS_1"/>
    <property type="match status" value="1"/>
</dbReference>
<feature type="transmembrane region" description="Helical" evidence="7">
    <location>
        <begin position="224"/>
        <end position="243"/>
    </location>
</feature>
<evidence type="ECO:0000256" key="6">
    <source>
        <dbReference type="ARBA" id="ARBA00023136"/>
    </source>
</evidence>
<feature type="transmembrane region" description="Helical" evidence="7">
    <location>
        <begin position="255"/>
        <end position="275"/>
    </location>
</feature>
<dbReference type="GO" id="GO:0022857">
    <property type="term" value="F:transmembrane transporter activity"/>
    <property type="evidence" value="ECO:0007669"/>
    <property type="project" value="InterPro"/>
</dbReference>
<evidence type="ECO:0000256" key="3">
    <source>
        <dbReference type="ARBA" id="ARBA00022448"/>
    </source>
</evidence>
<protein>
    <submittedName>
        <fullName evidence="9">MFS general substrate transporter</fullName>
    </submittedName>
</protein>
<feature type="transmembrane region" description="Helical" evidence="7">
    <location>
        <begin position="170"/>
        <end position="189"/>
    </location>
</feature>
<dbReference type="PROSITE" id="PS50850">
    <property type="entry name" value="MFS"/>
    <property type="match status" value="1"/>
</dbReference>
<evidence type="ECO:0000313" key="9">
    <source>
        <dbReference type="EMBL" id="EIW86532.1"/>
    </source>
</evidence>
<feature type="transmembrane region" description="Helical" evidence="7">
    <location>
        <begin position="432"/>
        <end position="452"/>
    </location>
</feature>
<keyword evidence="4 7" id="KW-0812">Transmembrane</keyword>
<dbReference type="InterPro" id="IPR051788">
    <property type="entry name" value="MFS_Transporter"/>
</dbReference>
<evidence type="ECO:0000256" key="7">
    <source>
        <dbReference type="SAM" id="Phobius"/>
    </source>
</evidence>
<dbReference type="AlphaFoldDB" id="A0A5M3N539"/>
<accession>A0A5M3N539</accession>
<dbReference type="GeneID" id="19207046"/>
<feature type="transmembrane region" description="Helical" evidence="7">
    <location>
        <begin position="407"/>
        <end position="426"/>
    </location>
</feature>
<keyword evidence="3" id="KW-0813">Transport</keyword>
<evidence type="ECO:0000256" key="2">
    <source>
        <dbReference type="ARBA" id="ARBA00008335"/>
    </source>
</evidence>
<dbReference type="InterPro" id="IPR036259">
    <property type="entry name" value="MFS_trans_sf"/>
</dbReference>
<dbReference type="Gene3D" id="1.20.1250.20">
    <property type="entry name" value="MFS general substrate transporter like domains"/>
    <property type="match status" value="1"/>
</dbReference>
<reference evidence="10" key="1">
    <citation type="journal article" date="2012" name="Science">
        <title>The Paleozoic origin of enzymatic lignin decomposition reconstructed from 31 fungal genomes.</title>
        <authorList>
            <person name="Floudas D."/>
            <person name="Binder M."/>
            <person name="Riley R."/>
            <person name="Barry K."/>
            <person name="Blanchette R.A."/>
            <person name="Henrissat B."/>
            <person name="Martinez A.T."/>
            <person name="Otillar R."/>
            <person name="Spatafora J.W."/>
            <person name="Yadav J.S."/>
            <person name="Aerts A."/>
            <person name="Benoit I."/>
            <person name="Boyd A."/>
            <person name="Carlson A."/>
            <person name="Copeland A."/>
            <person name="Coutinho P.M."/>
            <person name="de Vries R.P."/>
            <person name="Ferreira P."/>
            <person name="Findley K."/>
            <person name="Foster B."/>
            <person name="Gaskell J."/>
            <person name="Glotzer D."/>
            <person name="Gorecki P."/>
            <person name="Heitman J."/>
            <person name="Hesse C."/>
            <person name="Hori C."/>
            <person name="Igarashi K."/>
            <person name="Jurgens J.A."/>
            <person name="Kallen N."/>
            <person name="Kersten P."/>
            <person name="Kohler A."/>
            <person name="Kuees U."/>
            <person name="Kumar T.K.A."/>
            <person name="Kuo A."/>
            <person name="LaButti K."/>
            <person name="Larrondo L.F."/>
            <person name="Lindquist E."/>
            <person name="Ling A."/>
            <person name="Lombard V."/>
            <person name="Lucas S."/>
            <person name="Lundell T."/>
            <person name="Martin R."/>
            <person name="McLaughlin D.J."/>
            <person name="Morgenstern I."/>
            <person name="Morin E."/>
            <person name="Murat C."/>
            <person name="Nagy L.G."/>
            <person name="Nolan M."/>
            <person name="Ohm R.A."/>
            <person name="Patyshakuliyeva A."/>
            <person name="Rokas A."/>
            <person name="Ruiz-Duenas F.J."/>
            <person name="Sabat G."/>
            <person name="Salamov A."/>
            <person name="Samejima M."/>
            <person name="Schmutz J."/>
            <person name="Slot J.C."/>
            <person name="St John F."/>
            <person name="Stenlid J."/>
            <person name="Sun H."/>
            <person name="Sun S."/>
            <person name="Syed K."/>
            <person name="Tsang A."/>
            <person name="Wiebenga A."/>
            <person name="Young D."/>
            <person name="Pisabarro A."/>
            <person name="Eastwood D.C."/>
            <person name="Martin F."/>
            <person name="Cullen D."/>
            <person name="Grigoriev I.V."/>
            <person name="Hibbett D.S."/>
        </authorList>
    </citation>
    <scope>NUCLEOTIDE SEQUENCE [LARGE SCALE GENOMIC DNA]</scope>
    <source>
        <strain evidence="10">RWD-64-598 SS2</strain>
    </source>
</reference>
<dbReference type="KEGG" id="cput:CONPUDRAFT_45079"/>
<dbReference type="GO" id="GO:0016020">
    <property type="term" value="C:membrane"/>
    <property type="evidence" value="ECO:0007669"/>
    <property type="project" value="TreeGrafter"/>
</dbReference>
<gene>
    <name evidence="9" type="ORF">CONPUDRAFT_45079</name>
</gene>
<proteinExistence type="inferred from homology"/>
<dbReference type="SUPFAM" id="SSF103473">
    <property type="entry name" value="MFS general substrate transporter"/>
    <property type="match status" value="2"/>
</dbReference>
<keyword evidence="5 7" id="KW-1133">Transmembrane helix</keyword>
<evidence type="ECO:0000256" key="5">
    <source>
        <dbReference type="ARBA" id="ARBA00022989"/>
    </source>
</evidence>
<dbReference type="InterPro" id="IPR011701">
    <property type="entry name" value="MFS"/>
</dbReference>
<sequence>MSDKDNLDYFSSQHYIHSTTTTAVNTPSEIPTYNKLEDTSADPPVIPDLTLATTSGSVEFERLTIRLVCSCFVYFLCGWGDGGTVLPYFELDFHLTTMTSSLCYATQTVGFALGTILVERVMKLFGQFWLLDEERSYLPAIPALRRLIPNRFLSPRKSSGVGYSEAKSRLITLLVSSMIHPCFFIILGLSRRFSDLLIAYALVGFARSLMTGKNAYVASTPSKGLGIILGFWSSGSFLAPLVCQTIMATGVPWRHFYLGSLVLSGINIAFLIWAFRPTVNEFEADKKAAIDTIKSALASETTVAGTASEGKEDASKSESFHAPQPANTLALACRMPYQWAFSVFSGLYNGSETTMSAFIVTFLLGARAANPSTVGYAGSGFWGGMAVSRFLWGYFTPKLTYTQRKHIIHGCTSVAFLMSLLILLIHSDTENSFGAAIVGLVYGPIYPASLGLSTEVLPREVHMVAMAINSAMASFASALMPFIAGVILTDFGVKNLIYMTMAQGAAMTVLWALFPSSPPSRVSSSSNA</sequence>
<dbReference type="GO" id="GO:0012505">
    <property type="term" value="C:endomembrane system"/>
    <property type="evidence" value="ECO:0007669"/>
    <property type="project" value="UniProtKB-SubCell"/>
</dbReference>
<dbReference type="OMA" id="GIRWANF"/>
<feature type="domain" description="Major facilitator superfamily (MFS) profile" evidence="8">
    <location>
        <begin position="338"/>
        <end position="528"/>
    </location>
</feature>
<evidence type="ECO:0000313" key="10">
    <source>
        <dbReference type="Proteomes" id="UP000053558"/>
    </source>
</evidence>
<comment type="subcellular location">
    <subcellularLocation>
        <location evidence="1">Endomembrane system</location>
        <topology evidence="1">Multi-pass membrane protein</topology>
    </subcellularLocation>
</comment>
<dbReference type="PANTHER" id="PTHR23514:SF3">
    <property type="entry name" value="BYPASS OF STOP CODON PROTEIN 6"/>
    <property type="match status" value="1"/>
</dbReference>
<evidence type="ECO:0000256" key="4">
    <source>
        <dbReference type="ARBA" id="ARBA00022692"/>
    </source>
</evidence>
<keyword evidence="6 7" id="KW-0472">Membrane</keyword>
<feature type="transmembrane region" description="Helical" evidence="7">
    <location>
        <begin position="196"/>
        <end position="218"/>
    </location>
</feature>
<comment type="caution">
    <text evidence="9">The sequence shown here is derived from an EMBL/GenBank/DDBJ whole genome shotgun (WGS) entry which is preliminary data.</text>
</comment>
<dbReference type="PANTHER" id="PTHR23514">
    <property type="entry name" value="BYPASS OF STOP CODON PROTEIN 6"/>
    <property type="match status" value="1"/>
</dbReference>
<dbReference type="RefSeq" id="XP_007762495.1">
    <property type="nucleotide sequence ID" value="XM_007764305.1"/>
</dbReference>
<feature type="transmembrane region" description="Helical" evidence="7">
    <location>
        <begin position="496"/>
        <end position="514"/>
    </location>
</feature>
<dbReference type="OrthoDB" id="413079at2759"/>
<feature type="transmembrane region" description="Helical" evidence="7">
    <location>
        <begin position="464"/>
        <end position="484"/>
    </location>
</feature>
<keyword evidence="10" id="KW-1185">Reference proteome</keyword>